<dbReference type="EMBL" id="CP036275">
    <property type="protein sequence ID" value="QDU37225.1"/>
    <property type="molecule type" value="Genomic_DNA"/>
</dbReference>
<keyword evidence="15" id="KW-1185">Reference proteome</keyword>
<evidence type="ECO:0000256" key="12">
    <source>
        <dbReference type="RuleBase" id="RU361205"/>
    </source>
</evidence>
<evidence type="ECO:0000313" key="14">
    <source>
        <dbReference type="EMBL" id="QDU37225.1"/>
    </source>
</evidence>
<comment type="pathway">
    <text evidence="3 12">Cofactor biosynthesis; tetrahydrofolate biosynthesis; 7,8-dihydrofolate from 2-amino-4-hydroxy-6-hydroxymethyl-7,8-dihydropteridine diphosphate and 4-aminobenzoate: step 1/2.</text>
</comment>
<dbReference type="GO" id="GO:0046654">
    <property type="term" value="P:tetrahydrofolate biosynthetic process"/>
    <property type="evidence" value="ECO:0007669"/>
    <property type="project" value="UniProtKB-UniPathway"/>
</dbReference>
<dbReference type="PROSITE" id="PS00793">
    <property type="entry name" value="DHPS_2"/>
    <property type="match status" value="1"/>
</dbReference>
<dbReference type="InterPro" id="IPR011005">
    <property type="entry name" value="Dihydropteroate_synth-like_sf"/>
</dbReference>
<comment type="cofactor">
    <cofactor evidence="2 12">
        <name>Mg(2+)</name>
        <dbReference type="ChEBI" id="CHEBI:18420"/>
    </cofactor>
</comment>
<dbReference type="PROSITE" id="PS50972">
    <property type="entry name" value="PTERIN_BINDING"/>
    <property type="match status" value="1"/>
</dbReference>
<dbReference type="KEGG" id="mri:Mal4_15350"/>
<organism evidence="14 15">
    <name type="scientific">Maioricimonas rarisocia</name>
    <dbReference type="NCBI Taxonomy" id="2528026"/>
    <lineage>
        <taxon>Bacteria</taxon>
        <taxon>Pseudomonadati</taxon>
        <taxon>Planctomycetota</taxon>
        <taxon>Planctomycetia</taxon>
        <taxon>Planctomycetales</taxon>
        <taxon>Planctomycetaceae</taxon>
        <taxon>Maioricimonas</taxon>
    </lineage>
</organism>
<dbReference type="PANTHER" id="PTHR20941:SF1">
    <property type="entry name" value="FOLIC ACID SYNTHESIS PROTEIN FOL1"/>
    <property type="match status" value="1"/>
</dbReference>
<dbReference type="NCBIfam" id="TIGR01496">
    <property type="entry name" value="DHPS"/>
    <property type="match status" value="1"/>
</dbReference>
<dbReference type="InterPro" id="IPR000489">
    <property type="entry name" value="Pterin-binding_dom"/>
</dbReference>
<dbReference type="PROSITE" id="PS00792">
    <property type="entry name" value="DHPS_1"/>
    <property type="match status" value="1"/>
</dbReference>
<keyword evidence="9 12" id="KW-0460">Magnesium</keyword>
<dbReference type="AlphaFoldDB" id="A0A517Z456"/>
<dbReference type="GO" id="GO:0046872">
    <property type="term" value="F:metal ion binding"/>
    <property type="evidence" value="ECO:0007669"/>
    <property type="project" value="UniProtKB-KW"/>
</dbReference>
<name>A0A517Z456_9PLAN</name>
<evidence type="ECO:0000256" key="1">
    <source>
        <dbReference type="ARBA" id="ARBA00000012"/>
    </source>
</evidence>
<dbReference type="FunFam" id="3.20.20.20:FF:000006">
    <property type="entry name" value="Dihydropteroate synthase"/>
    <property type="match status" value="1"/>
</dbReference>
<comment type="catalytic activity">
    <reaction evidence="1">
        <text>(7,8-dihydropterin-6-yl)methyl diphosphate + 4-aminobenzoate = 7,8-dihydropteroate + diphosphate</text>
        <dbReference type="Rhea" id="RHEA:19949"/>
        <dbReference type="ChEBI" id="CHEBI:17836"/>
        <dbReference type="ChEBI" id="CHEBI:17839"/>
        <dbReference type="ChEBI" id="CHEBI:33019"/>
        <dbReference type="ChEBI" id="CHEBI:72950"/>
        <dbReference type="EC" id="2.5.1.15"/>
    </reaction>
</comment>
<evidence type="ECO:0000259" key="13">
    <source>
        <dbReference type="PROSITE" id="PS50972"/>
    </source>
</evidence>
<evidence type="ECO:0000256" key="3">
    <source>
        <dbReference type="ARBA" id="ARBA00004763"/>
    </source>
</evidence>
<sequence>MSTDPDLLRTWRVADRVLSLGQFPLLMGIVNATPDSFSDGGQFLDPERAVEHARTLVSQGADIIDIGGESTRPGSDSVAPSEQLRRVIPVVSGLAQQSDVLISIDTTSAEVAREALAAGAHIVNDISGLTFDEQMVPLVANADCGVICMHIQGTPKTMQDAPCYEDVVPDICRFLEARLSVLEKAGVDPQRVVLDPGIGFGKTAAHNLEILSSVGQLRSLGRPVLIGHSRKRFLEKILGRELDERTWGTVGVSVALAAQRADILRVHDVLAVRDAVLAWHTVMSTADSPD</sequence>
<proteinExistence type="inferred from homology"/>
<gene>
    <name evidence="14" type="primary">folP</name>
    <name evidence="14" type="ORF">Mal4_15350</name>
</gene>
<comment type="similarity">
    <text evidence="4 12">Belongs to the DHPS family.</text>
</comment>
<dbReference type="InterPro" id="IPR045031">
    <property type="entry name" value="DHP_synth-like"/>
</dbReference>
<dbReference type="GO" id="GO:0004156">
    <property type="term" value="F:dihydropteroate synthase activity"/>
    <property type="evidence" value="ECO:0007669"/>
    <property type="project" value="UniProtKB-EC"/>
</dbReference>
<feature type="domain" description="Pterin-binding" evidence="13">
    <location>
        <begin position="24"/>
        <end position="277"/>
    </location>
</feature>
<evidence type="ECO:0000313" key="15">
    <source>
        <dbReference type="Proteomes" id="UP000320496"/>
    </source>
</evidence>
<comment type="function">
    <text evidence="12">Catalyzes the condensation of para-aminobenzoate (pABA) with 6-hydroxymethyl-7,8-dihydropterin diphosphate (DHPt-PP) to form 7,8-dihydropteroate (H2Pte), the immediate precursor of folate derivatives.</text>
</comment>
<dbReference type="Proteomes" id="UP000320496">
    <property type="component" value="Chromosome"/>
</dbReference>
<evidence type="ECO:0000256" key="6">
    <source>
        <dbReference type="ARBA" id="ARBA00016919"/>
    </source>
</evidence>
<keyword evidence="10 12" id="KW-0289">Folate biosynthesis</keyword>
<dbReference type="SUPFAM" id="SSF51717">
    <property type="entry name" value="Dihydropteroate synthetase-like"/>
    <property type="match status" value="1"/>
</dbReference>
<dbReference type="GO" id="GO:0046656">
    <property type="term" value="P:folic acid biosynthetic process"/>
    <property type="evidence" value="ECO:0007669"/>
    <property type="project" value="UniProtKB-KW"/>
</dbReference>
<evidence type="ECO:0000256" key="4">
    <source>
        <dbReference type="ARBA" id="ARBA00009503"/>
    </source>
</evidence>
<dbReference type="Gene3D" id="3.20.20.20">
    <property type="entry name" value="Dihydropteroate synthase-like"/>
    <property type="match status" value="1"/>
</dbReference>
<evidence type="ECO:0000256" key="7">
    <source>
        <dbReference type="ARBA" id="ARBA00022679"/>
    </source>
</evidence>
<dbReference type="GO" id="GO:0005829">
    <property type="term" value="C:cytosol"/>
    <property type="evidence" value="ECO:0007669"/>
    <property type="project" value="TreeGrafter"/>
</dbReference>
<evidence type="ECO:0000256" key="10">
    <source>
        <dbReference type="ARBA" id="ARBA00022909"/>
    </source>
</evidence>
<dbReference type="CDD" id="cd00739">
    <property type="entry name" value="DHPS"/>
    <property type="match status" value="1"/>
</dbReference>
<evidence type="ECO:0000256" key="11">
    <source>
        <dbReference type="ARBA" id="ARBA00030193"/>
    </source>
</evidence>
<protein>
    <recommendedName>
        <fullName evidence="6 12">Dihydropteroate synthase</fullName>
        <shortName evidence="12">DHPS</shortName>
        <ecNumber evidence="5 12">2.5.1.15</ecNumber>
    </recommendedName>
    <alternativeName>
        <fullName evidence="11 12">Dihydropteroate pyrophosphorylase</fullName>
    </alternativeName>
</protein>
<evidence type="ECO:0000256" key="2">
    <source>
        <dbReference type="ARBA" id="ARBA00001946"/>
    </source>
</evidence>
<keyword evidence="8 12" id="KW-0479">Metal-binding</keyword>
<accession>A0A517Z456</accession>
<dbReference type="Pfam" id="PF00809">
    <property type="entry name" value="Pterin_bind"/>
    <property type="match status" value="1"/>
</dbReference>
<dbReference type="UniPathway" id="UPA00077">
    <property type="reaction ID" value="UER00156"/>
</dbReference>
<keyword evidence="7 12" id="KW-0808">Transferase</keyword>
<reference evidence="14 15" key="1">
    <citation type="submission" date="2019-02" db="EMBL/GenBank/DDBJ databases">
        <title>Deep-cultivation of Planctomycetes and their phenomic and genomic characterization uncovers novel biology.</title>
        <authorList>
            <person name="Wiegand S."/>
            <person name="Jogler M."/>
            <person name="Boedeker C."/>
            <person name="Pinto D."/>
            <person name="Vollmers J."/>
            <person name="Rivas-Marin E."/>
            <person name="Kohn T."/>
            <person name="Peeters S.H."/>
            <person name="Heuer A."/>
            <person name="Rast P."/>
            <person name="Oberbeckmann S."/>
            <person name="Bunk B."/>
            <person name="Jeske O."/>
            <person name="Meyerdierks A."/>
            <person name="Storesund J.E."/>
            <person name="Kallscheuer N."/>
            <person name="Luecker S."/>
            <person name="Lage O.M."/>
            <person name="Pohl T."/>
            <person name="Merkel B.J."/>
            <person name="Hornburger P."/>
            <person name="Mueller R.-W."/>
            <person name="Bruemmer F."/>
            <person name="Labrenz M."/>
            <person name="Spormann A.M."/>
            <person name="Op den Camp H."/>
            <person name="Overmann J."/>
            <person name="Amann R."/>
            <person name="Jetten M.S.M."/>
            <person name="Mascher T."/>
            <person name="Medema M.H."/>
            <person name="Devos D.P."/>
            <person name="Kaster A.-K."/>
            <person name="Ovreas L."/>
            <person name="Rohde M."/>
            <person name="Galperin M.Y."/>
            <person name="Jogler C."/>
        </authorList>
    </citation>
    <scope>NUCLEOTIDE SEQUENCE [LARGE SCALE GENOMIC DNA]</scope>
    <source>
        <strain evidence="14 15">Mal4</strain>
    </source>
</reference>
<dbReference type="PANTHER" id="PTHR20941">
    <property type="entry name" value="FOLATE SYNTHESIS PROTEINS"/>
    <property type="match status" value="1"/>
</dbReference>
<evidence type="ECO:0000256" key="5">
    <source>
        <dbReference type="ARBA" id="ARBA00012458"/>
    </source>
</evidence>
<evidence type="ECO:0000256" key="8">
    <source>
        <dbReference type="ARBA" id="ARBA00022723"/>
    </source>
</evidence>
<evidence type="ECO:0000256" key="9">
    <source>
        <dbReference type="ARBA" id="ARBA00022842"/>
    </source>
</evidence>
<dbReference type="RefSeq" id="WP_231746739.1">
    <property type="nucleotide sequence ID" value="NZ_CP036275.1"/>
</dbReference>
<dbReference type="EC" id="2.5.1.15" evidence="5 12"/>
<dbReference type="InterPro" id="IPR006390">
    <property type="entry name" value="DHP_synth_dom"/>
</dbReference>